<evidence type="ECO:0000256" key="7">
    <source>
        <dbReference type="ARBA" id="ARBA00022679"/>
    </source>
</evidence>
<keyword evidence="5 10" id="KW-0432">Leucine biosynthesis</keyword>
<keyword evidence="9 10" id="KW-0100">Branched-chain amino acid biosynthesis</keyword>
<comment type="function">
    <text evidence="10">Catalyzes the condensation of the acetyl group of acetyl-CoA with 3-methyl-2-oxobutanoate (2-ketoisovalerate) to form 3-carboxy-3-hydroxy-4-methylpentanoate (2-isopropylmalate).</text>
</comment>
<keyword evidence="10" id="KW-0460">Magnesium</keyword>
<evidence type="ECO:0000256" key="9">
    <source>
        <dbReference type="ARBA" id="ARBA00023304"/>
    </source>
</evidence>
<protein>
    <recommendedName>
        <fullName evidence="4 10">2-isopropylmalate synthase</fullName>
        <ecNumber evidence="4 10">2.3.3.13</ecNumber>
    </recommendedName>
    <alternativeName>
        <fullName evidence="10">Alpha-IPM synthase</fullName>
    </alternativeName>
    <alternativeName>
        <fullName evidence="10">Alpha-isopropylmalate synthase</fullName>
    </alternativeName>
</protein>
<evidence type="ECO:0000256" key="5">
    <source>
        <dbReference type="ARBA" id="ARBA00022430"/>
    </source>
</evidence>
<dbReference type="AlphaFoldDB" id="A0A1I4K591"/>
<dbReference type="SUPFAM" id="SSF89000">
    <property type="entry name" value="post-HMGL domain-like"/>
    <property type="match status" value="1"/>
</dbReference>
<dbReference type="SUPFAM" id="SSF110921">
    <property type="entry name" value="2-isopropylmalate synthase LeuA, allosteric (dimerisation) domain"/>
    <property type="match status" value="1"/>
</dbReference>
<dbReference type="UniPathway" id="UPA00048">
    <property type="reaction ID" value="UER00070"/>
</dbReference>
<comment type="cofactor">
    <cofactor evidence="10">
        <name>Mg(2+)</name>
        <dbReference type="ChEBI" id="CHEBI:18420"/>
    </cofactor>
</comment>
<dbReference type="InterPro" id="IPR013785">
    <property type="entry name" value="Aldolase_TIM"/>
</dbReference>
<evidence type="ECO:0000256" key="1">
    <source>
        <dbReference type="ARBA" id="ARBA00000064"/>
    </source>
</evidence>
<evidence type="ECO:0000256" key="10">
    <source>
        <dbReference type="HAMAP-Rule" id="MF_00572"/>
    </source>
</evidence>
<keyword evidence="6 10" id="KW-0028">Amino-acid biosynthesis</keyword>
<dbReference type="SUPFAM" id="SSF51569">
    <property type="entry name" value="Aldolase"/>
    <property type="match status" value="1"/>
</dbReference>
<dbReference type="InterPro" id="IPR054692">
    <property type="entry name" value="LeuA-like_post-cat"/>
</dbReference>
<feature type="binding site" evidence="10">
    <location>
        <position position="81"/>
    </location>
    <ligand>
        <name>Mg(2+)</name>
        <dbReference type="ChEBI" id="CHEBI:18420"/>
    </ligand>
</feature>
<comment type="pathway">
    <text evidence="2 10">Amino-acid biosynthesis; L-leucine biosynthesis; L-leucine from 3-methyl-2-oxobutanoate: step 1/4.</text>
</comment>
<dbReference type="PROSITE" id="PS00815">
    <property type="entry name" value="AIPM_HOMOCIT_SYNTH_1"/>
    <property type="match status" value="1"/>
</dbReference>
<dbReference type="HAMAP" id="MF_00572">
    <property type="entry name" value="LeuA_type2"/>
    <property type="match status" value="1"/>
</dbReference>
<dbReference type="InterPro" id="IPR013709">
    <property type="entry name" value="2-isopropylmalate_synth_dimer"/>
</dbReference>
<evidence type="ECO:0000256" key="3">
    <source>
        <dbReference type="ARBA" id="ARBA00009767"/>
    </source>
</evidence>
<dbReference type="EC" id="2.3.3.13" evidence="4 10"/>
<evidence type="ECO:0000259" key="11">
    <source>
        <dbReference type="PROSITE" id="PS50991"/>
    </source>
</evidence>
<dbReference type="PANTHER" id="PTHR46911:SF1">
    <property type="entry name" value="2-ISOPROPYLMALATE SYNTHASE"/>
    <property type="match status" value="1"/>
</dbReference>
<comment type="catalytic activity">
    <reaction evidence="1 10">
        <text>3-methyl-2-oxobutanoate + acetyl-CoA + H2O = (2S)-2-isopropylmalate + CoA + H(+)</text>
        <dbReference type="Rhea" id="RHEA:21524"/>
        <dbReference type="ChEBI" id="CHEBI:1178"/>
        <dbReference type="ChEBI" id="CHEBI:11851"/>
        <dbReference type="ChEBI" id="CHEBI:15377"/>
        <dbReference type="ChEBI" id="CHEBI:15378"/>
        <dbReference type="ChEBI" id="CHEBI:57287"/>
        <dbReference type="ChEBI" id="CHEBI:57288"/>
        <dbReference type="EC" id="2.3.3.13"/>
    </reaction>
</comment>
<dbReference type="GO" id="GO:0000287">
    <property type="term" value="F:magnesium ion binding"/>
    <property type="evidence" value="ECO:0007669"/>
    <property type="project" value="UniProtKB-UniRule"/>
</dbReference>
<keyword evidence="13" id="KW-1185">Reference proteome</keyword>
<dbReference type="PROSITE" id="PS00816">
    <property type="entry name" value="AIPM_HOMOCIT_SYNTH_2"/>
    <property type="match status" value="1"/>
</dbReference>
<dbReference type="SMART" id="SM00917">
    <property type="entry name" value="LeuA_dimer"/>
    <property type="match status" value="1"/>
</dbReference>
<feature type="binding site" evidence="10">
    <location>
        <position position="320"/>
    </location>
    <ligand>
        <name>Mg(2+)</name>
        <dbReference type="ChEBI" id="CHEBI:18420"/>
    </ligand>
</feature>
<dbReference type="CDD" id="cd07942">
    <property type="entry name" value="DRE_TIM_LeuA"/>
    <property type="match status" value="1"/>
</dbReference>
<dbReference type="GO" id="GO:0003852">
    <property type="term" value="F:2-isopropylmalate synthase activity"/>
    <property type="evidence" value="ECO:0007669"/>
    <property type="project" value="UniProtKB-UniRule"/>
</dbReference>
<dbReference type="InterPro" id="IPR039371">
    <property type="entry name" value="LeuA_N_DRE-TIM"/>
</dbReference>
<feature type="binding site" evidence="10">
    <location>
        <position position="286"/>
    </location>
    <ligand>
        <name>Mg(2+)</name>
        <dbReference type="ChEBI" id="CHEBI:18420"/>
    </ligand>
</feature>
<keyword evidence="7 10" id="KW-0808">Transferase</keyword>
<sequence>MIIADYHEIGVVPRKHKSFVSIAIAGDEGLFLYSNLGEECTMFNHQKYEKQYFLPPILTYDWVKKETIEKAPTWCSVDLRDGNQALPIPMNLEEKIEMFQLLVDIGFQEIEVAFPAASDTEFNLVRTLIDNNMIPDDVTIMVITQAREHIIRRTFEAVQGAPNAIIHLYNSTSEAQRRQVFKKTKDEIKQIAVDGAVLVKELAEETEGNFYFQYSPESFPGTEVDYALDICNSVLDIWKPTPEHQAIINIPTTVENAMPHIFASQIEYIHKNLFYRDGVRLSIHPHNDRGCGVSDAEFGVLAGAERVEGTLFGIGERTGNVDLVTLAMNMYSQGYDPKLNFNNLEAIRKKYEVLTRTAVYERQPYSGDLVFTAFSGSHQDAISKGMKYRKENQVEKWDVPYIPVDPMDLGRNYQTDVIRINSQSGKGGIGYILETNYGIKLPYKMNEEMGYATKKVSDQTNRELSSEEIYHVFKEQYLDYCPHFQLVDYRFKKGEKQKVTLTLKQTSQDIELQGEGTGSLDAVSNALKTSFQLDYELEVYEQHSLGKDSLAEACAQIGISHNGQMYWGAGIDEDIMKASVQALVVAVNRLVTSR</sequence>
<name>A0A1I4K591_9BACI</name>
<dbReference type="InterPro" id="IPR005668">
    <property type="entry name" value="IPM_Synthase"/>
</dbReference>
<keyword evidence="8 10" id="KW-0479">Metal-binding</keyword>
<dbReference type="InterPro" id="IPR000891">
    <property type="entry name" value="PYR_CT"/>
</dbReference>
<dbReference type="Pfam" id="PF08502">
    <property type="entry name" value="LeuA_dimer"/>
    <property type="match status" value="1"/>
</dbReference>
<dbReference type="GO" id="GO:0005737">
    <property type="term" value="C:cytoplasm"/>
    <property type="evidence" value="ECO:0007669"/>
    <property type="project" value="UniProtKB-SubCell"/>
</dbReference>
<dbReference type="Pfam" id="PF00682">
    <property type="entry name" value="HMGL-like"/>
    <property type="match status" value="1"/>
</dbReference>
<feature type="domain" description="Pyruvate carboxyltransferase" evidence="11">
    <location>
        <begin position="72"/>
        <end position="345"/>
    </location>
</feature>
<gene>
    <name evidence="10" type="primary">leuA</name>
    <name evidence="12" type="ORF">SAMN04487943_103355</name>
</gene>
<dbReference type="Gene3D" id="3.30.160.270">
    <property type="match status" value="1"/>
</dbReference>
<dbReference type="STRING" id="334253.SAMN04487943_103355"/>
<organism evidence="12 13">
    <name type="scientific">Gracilibacillus orientalis</name>
    <dbReference type="NCBI Taxonomy" id="334253"/>
    <lineage>
        <taxon>Bacteria</taxon>
        <taxon>Bacillati</taxon>
        <taxon>Bacillota</taxon>
        <taxon>Bacilli</taxon>
        <taxon>Bacillales</taxon>
        <taxon>Bacillaceae</taxon>
        <taxon>Gracilibacillus</taxon>
    </lineage>
</organism>
<evidence type="ECO:0000256" key="8">
    <source>
        <dbReference type="ARBA" id="ARBA00022723"/>
    </source>
</evidence>
<reference evidence="13" key="1">
    <citation type="submission" date="2016-10" db="EMBL/GenBank/DDBJ databases">
        <authorList>
            <person name="Varghese N."/>
            <person name="Submissions S."/>
        </authorList>
    </citation>
    <scope>NUCLEOTIDE SEQUENCE [LARGE SCALE GENOMIC DNA]</scope>
    <source>
        <strain evidence="13">CGMCC 1.4250</strain>
    </source>
</reference>
<evidence type="ECO:0000313" key="12">
    <source>
        <dbReference type="EMBL" id="SFL73777.1"/>
    </source>
</evidence>
<evidence type="ECO:0000256" key="4">
    <source>
        <dbReference type="ARBA" id="ARBA00012973"/>
    </source>
</evidence>
<dbReference type="InterPro" id="IPR002034">
    <property type="entry name" value="AIPM/Hcit_synth_CS"/>
</dbReference>
<comment type="subcellular location">
    <subcellularLocation>
        <location evidence="10">Cytoplasm</location>
    </subcellularLocation>
</comment>
<dbReference type="Proteomes" id="UP000198565">
    <property type="component" value="Unassembled WGS sequence"/>
</dbReference>
<dbReference type="EMBL" id="FOTR01000003">
    <property type="protein sequence ID" value="SFL73777.1"/>
    <property type="molecule type" value="Genomic_DNA"/>
</dbReference>
<dbReference type="Pfam" id="PF22615">
    <property type="entry name" value="IPMS_D2"/>
    <property type="match status" value="1"/>
</dbReference>
<evidence type="ECO:0000256" key="6">
    <source>
        <dbReference type="ARBA" id="ARBA00022605"/>
    </source>
</evidence>
<keyword evidence="10" id="KW-0963">Cytoplasm</keyword>
<comment type="subunit">
    <text evidence="10">Homodimer.</text>
</comment>
<dbReference type="PROSITE" id="PS50991">
    <property type="entry name" value="PYR_CT"/>
    <property type="match status" value="1"/>
</dbReference>
<accession>A0A1I4K591</accession>
<feature type="binding site" evidence="10">
    <location>
        <position position="284"/>
    </location>
    <ligand>
        <name>Mg(2+)</name>
        <dbReference type="ChEBI" id="CHEBI:18420"/>
    </ligand>
</feature>
<proteinExistence type="inferred from homology"/>
<dbReference type="InterPro" id="IPR036230">
    <property type="entry name" value="LeuA_allosteric_dom_sf"/>
</dbReference>
<evidence type="ECO:0000313" key="13">
    <source>
        <dbReference type="Proteomes" id="UP000198565"/>
    </source>
</evidence>
<dbReference type="PANTHER" id="PTHR46911">
    <property type="match status" value="1"/>
</dbReference>
<dbReference type="GO" id="GO:0009098">
    <property type="term" value="P:L-leucine biosynthetic process"/>
    <property type="evidence" value="ECO:0007669"/>
    <property type="project" value="UniProtKB-UniRule"/>
</dbReference>
<dbReference type="Gene3D" id="3.20.20.70">
    <property type="entry name" value="Aldolase class I"/>
    <property type="match status" value="1"/>
</dbReference>
<feature type="region of interest" description="Regulatory domain" evidence="10">
    <location>
        <begin position="480"/>
        <end position="594"/>
    </location>
</feature>
<dbReference type="NCBIfam" id="NF002991">
    <property type="entry name" value="PRK03739.1"/>
    <property type="match status" value="1"/>
</dbReference>
<comment type="similarity">
    <text evidence="3 10">Belongs to the alpha-IPM synthase/homocitrate synthase family. LeuA type 2 subfamily.</text>
</comment>
<evidence type="ECO:0000256" key="2">
    <source>
        <dbReference type="ARBA" id="ARBA00004689"/>
    </source>
</evidence>
<dbReference type="GO" id="GO:0003985">
    <property type="term" value="F:acetyl-CoA C-acetyltransferase activity"/>
    <property type="evidence" value="ECO:0007669"/>
    <property type="project" value="UniProtKB-UniRule"/>
</dbReference>